<feature type="region of interest" description="Disordered" evidence="1">
    <location>
        <begin position="110"/>
        <end position="176"/>
    </location>
</feature>
<feature type="region of interest" description="Disordered" evidence="1">
    <location>
        <begin position="43"/>
        <end position="63"/>
    </location>
</feature>
<feature type="compositionally biased region" description="Polar residues" evidence="1">
    <location>
        <begin position="47"/>
        <end position="57"/>
    </location>
</feature>
<protein>
    <submittedName>
        <fullName evidence="2">Uncharacterized protein</fullName>
    </submittedName>
</protein>
<feature type="compositionally biased region" description="Polar residues" evidence="1">
    <location>
        <begin position="370"/>
        <end position="390"/>
    </location>
</feature>
<feature type="region of interest" description="Disordered" evidence="1">
    <location>
        <begin position="370"/>
        <end position="409"/>
    </location>
</feature>
<feature type="compositionally biased region" description="Basic residues" evidence="1">
    <location>
        <begin position="126"/>
        <end position="136"/>
    </location>
</feature>
<feature type="compositionally biased region" description="Basic and acidic residues" evidence="1">
    <location>
        <begin position="142"/>
        <end position="152"/>
    </location>
</feature>
<sequence>MGGKRKVQQHSGLAGITTLMRSDALDPNVDLQKTEDKVLNNIIEDGASSNNKSNVSDTSEKSNLDEIYKLAKDLDIKIDGMGPDKVSMASKSRRTIVDKLYVISKDSTTKRSLKSSVDSDSIVSVKKSKQTSRRSRANSSELRSRTTRERRSQPSFAPVERSPPPPQHIPIYNKQDYDFPIRQEKRTIALTEEQVKRSHIDGVIGNIRTETRNTFSTDMERTQDMKASKLEQIASIKLALSEEGIDTSMITIPSMSSPIEEIDSTLNLLLLKNNRYRYSSLAEEVISAGAEVLESVFDGNRKIPILNISPDYSGYSSTVNVKLHRLRFETSQVVGDVIEKHNISPLARIGMELLPGFFLYPRLRAKTKNATTASSKLSNGNSTKSFNTIRSKLEDDPNKGDWSSEMSNL</sequence>
<organism evidence="2">
    <name type="scientific">viral metagenome</name>
    <dbReference type="NCBI Taxonomy" id="1070528"/>
    <lineage>
        <taxon>unclassified sequences</taxon>
        <taxon>metagenomes</taxon>
        <taxon>organismal metagenomes</taxon>
    </lineage>
</organism>
<dbReference type="AlphaFoldDB" id="A0A6C0LI06"/>
<evidence type="ECO:0000313" key="2">
    <source>
        <dbReference type="EMBL" id="QHU30606.1"/>
    </source>
</evidence>
<evidence type="ECO:0000256" key="1">
    <source>
        <dbReference type="SAM" id="MobiDB-lite"/>
    </source>
</evidence>
<reference evidence="2" key="1">
    <citation type="journal article" date="2020" name="Nature">
        <title>Giant virus diversity and host interactions through global metagenomics.</title>
        <authorList>
            <person name="Schulz F."/>
            <person name="Roux S."/>
            <person name="Paez-Espino D."/>
            <person name="Jungbluth S."/>
            <person name="Walsh D.A."/>
            <person name="Denef V.J."/>
            <person name="McMahon K.D."/>
            <person name="Konstantinidis K.T."/>
            <person name="Eloe-Fadrosh E.A."/>
            <person name="Kyrpides N.C."/>
            <person name="Woyke T."/>
        </authorList>
    </citation>
    <scope>NUCLEOTIDE SEQUENCE</scope>
    <source>
        <strain evidence="2">GVMAG-M-3300027833-19</strain>
    </source>
</reference>
<accession>A0A6C0LI06</accession>
<proteinExistence type="predicted"/>
<dbReference type="EMBL" id="MN740510">
    <property type="protein sequence ID" value="QHU30606.1"/>
    <property type="molecule type" value="Genomic_DNA"/>
</dbReference>
<name>A0A6C0LI06_9ZZZZ</name>
<feature type="compositionally biased region" description="Low complexity" evidence="1">
    <location>
        <begin position="114"/>
        <end position="125"/>
    </location>
</feature>